<evidence type="ECO:0000313" key="2">
    <source>
        <dbReference type="Proteomes" id="UP001295684"/>
    </source>
</evidence>
<evidence type="ECO:0000313" key="1">
    <source>
        <dbReference type="EMBL" id="CAI2365952.1"/>
    </source>
</evidence>
<organism evidence="1 2">
    <name type="scientific">Euplotes crassus</name>
    <dbReference type="NCBI Taxonomy" id="5936"/>
    <lineage>
        <taxon>Eukaryota</taxon>
        <taxon>Sar</taxon>
        <taxon>Alveolata</taxon>
        <taxon>Ciliophora</taxon>
        <taxon>Intramacronucleata</taxon>
        <taxon>Spirotrichea</taxon>
        <taxon>Hypotrichia</taxon>
        <taxon>Euplotida</taxon>
        <taxon>Euplotidae</taxon>
        <taxon>Moneuplotes</taxon>
    </lineage>
</organism>
<name>A0AAD1XCF2_EUPCR</name>
<accession>A0AAD1XCF2</accession>
<gene>
    <name evidence="1" type="ORF">ECRASSUSDP1_LOCUS7221</name>
</gene>
<keyword evidence="2" id="KW-1185">Reference proteome</keyword>
<dbReference type="Proteomes" id="UP001295684">
    <property type="component" value="Unassembled WGS sequence"/>
</dbReference>
<dbReference type="EMBL" id="CAMPGE010007027">
    <property type="protein sequence ID" value="CAI2365952.1"/>
    <property type="molecule type" value="Genomic_DNA"/>
</dbReference>
<proteinExistence type="predicted"/>
<comment type="caution">
    <text evidence="1">The sequence shown here is derived from an EMBL/GenBank/DDBJ whole genome shotgun (WGS) entry which is preliminary data.</text>
</comment>
<dbReference type="AlphaFoldDB" id="A0AAD1XCF2"/>
<sequence length="168" mass="19420">MEQERHNCNNIQKFDDIIQCCDCKTCHQNGQADIDIAYLGFIKEHDPDLGRNFPNIIIKTCFGCEVLQSLKRVRRKKDLKVKTQMTEVLSKEFETYSTINSPNCISSKANSPVDLKKKVLRDKRKKKDPFEKKHTQSHYDGNVNVNLFCLTNNLSYYNKGSGRSQGVR</sequence>
<protein>
    <submittedName>
        <fullName evidence="1">Uncharacterized protein</fullName>
    </submittedName>
</protein>
<reference evidence="1" key="1">
    <citation type="submission" date="2023-07" db="EMBL/GenBank/DDBJ databases">
        <authorList>
            <consortium name="AG Swart"/>
            <person name="Singh M."/>
            <person name="Singh A."/>
            <person name="Seah K."/>
            <person name="Emmerich C."/>
        </authorList>
    </citation>
    <scope>NUCLEOTIDE SEQUENCE</scope>
    <source>
        <strain evidence="1">DP1</strain>
    </source>
</reference>